<dbReference type="GO" id="GO:0005737">
    <property type="term" value="C:cytoplasm"/>
    <property type="evidence" value="ECO:0007669"/>
    <property type="project" value="TreeGrafter"/>
</dbReference>
<protein>
    <submittedName>
        <fullName evidence="3">FAD-dependent oxidoreductase</fullName>
    </submittedName>
</protein>
<sequence length="414" mass="44250">MSPGNGVAIIGAGVVGTALAFRLAERGEAVTLFDTGTPGELGPSRGNAGHIAASDIFPLSHPGIAVEALGMLAKRDGPLKIDSRYLPTLAPWLAIFVRTGSGKRFEAATRAISILCDGTVEATERLFADAGIADRFRRVPALYIYDTQRSLDASRAGWQRKAAAGHASTVIGRDELRDREPALADRFAGAVLSHDWGQVSDPKAVVDGLFEAARGHGAVFCQTRVEAIAPSEAGIAVRTEGSDRAFSRVLVAAGIRSRDFAAQLGENLPVTAERGYNLTYPSPAIAVNHPVVFADHGIVSTTLGPGLRIGGWADYAGPDAPFRPAYHDRIARIAQRFFPRLDPRDAIRWAGKRPSMPDSTPVLSRSTADPRLFYATGHGHYGLTWSARTAEIMMALMDGDEAAAAPFSIRRFNR</sequence>
<dbReference type="Pfam" id="PF01266">
    <property type="entry name" value="DAO"/>
    <property type="match status" value="1"/>
</dbReference>
<evidence type="ECO:0000259" key="2">
    <source>
        <dbReference type="Pfam" id="PF01266"/>
    </source>
</evidence>
<dbReference type="InterPro" id="IPR036188">
    <property type="entry name" value="FAD/NAD-bd_sf"/>
</dbReference>
<dbReference type="EMBL" id="JAAAMJ010000011">
    <property type="protein sequence ID" value="NDV87912.1"/>
    <property type="molecule type" value="Genomic_DNA"/>
</dbReference>
<dbReference type="Gene3D" id="3.30.9.10">
    <property type="entry name" value="D-Amino Acid Oxidase, subunit A, domain 2"/>
    <property type="match status" value="1"/>
</dbReference>
<evidence type="ECO:0000313" key="4">
    <source>
        <dbReference type="Proteomes" id="UP000476332"/>
    </source>
</evidence>
<dbReference type="SUPFAM" id="SSF54373">
    <property type="entry name" value="FAD-linked reductases, C-terminal domain"/>
    <property type="match status" value="1"/>
</dbReference>
<comment type="caution">
    <text evidence="3">The sequence shown here is derived from an EMBL/GenBank/DDBJ whole genome shotgun (WGS) entry which is preliminary data.</text>
</comment>
<gene>
    <name evidence="3" type="ORF">GTW51_14495</name>
</gene>
<accession>A0A6L9MJW2</accession>
<dbReference type="Gene3D" id="3.50.50.60">
    <property type="entry name" value="FAD/NAD(P)-binding domain"/>
    <property type="match status" value="2"/>
</dbReference>
<evidence type="ECO:0000256" key="1">
    <source>
        <dbReference type="ARBA" id="ARBA00023002"/>
    </source>
</evidence>
<reference evidence="3 4" key="1">
    <citation type="submission" date="2020-01" db="EMBL/GenBank/DDBJ databases">
        <title>Genomes of bacteria type strains.</title>
        <authorList>
            <person name="Chen J."/>
            <person name="Zhu S."/>
            <person name="Chen J."/>
        </authorList>
    </citation>
    <scope>NUCLEOTIDE SEQUENCE [LARGE SCALE GENOMIC DNA]</scope>
    <source>
        <strain evidence="3 4">KCTC 52919</strain>
    </source>
</reference>
<dbReference type="AlphaFoldDB" id="A0A6L9MJW2"/>
<dbReference type="SUPFAM" id="SSF51905">
    <property type="entry name" value="FAD/NAD(P)-binding domain"/>
    <property type="match status" value="1"/>
</dbReference>
<dbReference type="GO" id="GO:0016491">
    <property type="term" value="F:oxidoreductase activity"/>
    <property type="evidence" value="ECO:0007669"/>
    <property type="project" value="UniProtKB-KW"/>
</dbReference>
<keyword evidence="1" id="KW-0560">Oxidoreductase</keyword>
<evidence type="ECO:0000313" key="3">
    <source>
        <dbReference type="EMBL" id="NDV87912.1"/>
    </source>
</evidence>
<dbReference type="InterPro" id="IPR006076">
    <property type="entry name" value="FAD-dep_OxRdtase"/>
</dbReference>
<feature type="domain" description="FAD dependent oxidoreductase" evidence="2">
    <location>
        <begin position="7"/>
        <end position="394"/>
    </location>
</feature>
<dbReference type="PANTHER" id="PTHR13847:SF289">
    <property type="entry name" value="GLYCINE OXIDASE"/>
    <property type="match status" value="1"/>
</dbReference>
<dbReference type="PANTHER" id="PTHR13847">
    <property type="entry name" value="SARCOSINE DEHYDROGENASE-RELATED"/>
    <property type="match status" value="1"/>
</dbReference>
<name>A0A6L9MJW2_9HYPH</name>
<dbReference type="Proteomes" id="UP000476332">
    <property type="component" value="Unassembled WGS sequence"/>
</dbReference>
<dbReference type="RefSeq" id="WP_163044739.1">
    <property type="nucleotide sequence ID" value="NZ_JAAAMJ010000011.1"/>
</dbReference>
<organism evidence="3 4">
    <name type="scientific">Aurantimonas aggregata</name>
    <dbReference type="NCBI Taxonomy" id="2047720"/>
    <lineage>
        <taxon>Bacteria</taxon>
        <taxon>Pseudomonadati</taxon>
        <taxon>Pseudomonadota</taxon>
        <taxon>Alphaproteobacteria</taxon>
        <taxon>Hyphomicrobiales</taxon>
        <taxon>Aurantimonadaceae</taxon>
        <taxon>Aurantimonas</taxon>
    </lineage>
</organism>
<keyword evidence="4" id="KW-1185">Reference proteome</keyword>
<proteinExistence type="predicted"/>